<comment type="caution">
    <text evidence="1">The sequence shown here is derived from an EMBL/GenBank/DDBJ whole genome shotgun (WGS) entry which is preliminary data.</text>
</comment>
<dbReference type="EMBL" id="JAHESE010000021">
    <property type="protein sequence ID" value="MBT1710342.1"/>
    <property type="molecule type" value="Genomic_DNA"/>
</dbReference>
<accession>A0AAP2E292</accession>
<gene>
    <name evidence="1" type="ORF">KK062_18995</name>
</gene>
<dbReference type="Proteomes" id="UP001319080">
    <property type="component" value="Unassembled WGS sequence"/>
</dbReference>
<protein>
    <submittedName>
        <fullName evidence="1">Uncharacterized protein</fullName>
    </submittedName>
</protein>
<sequence>MATVNYPDFVEERDTHDRSEFVYANSKRSRVNNFIGDNMVSYTIFTYGTNTFTETYYSQYTDFEAEHYYLYHLDGGRITSWGYHSMREEGARLDSAVFTYTNDNITQMDGYGNGEDVEWSHR</sequence>
<keyword evidence="2" id="KW-1185">Reference proteome</keyword>
<reference evidence="1 2" key="1">
    <citation type="submission" date="2021-05" db="EMBL/GenBank/DDBJ databases">
        <title>A Polyphasic approach of four new species of the genus Ohtaekwangia: Ohtaekwangia histidinii sp. nov., Ohtaekwangia cretensis sp. nov., Ohtaekwangia indiensis sp. nov., Ohtaekwangia reichenbachii sp. nov. from diverse environment.</title>
        <authorList>
            <person name="Octaviana S."/>
        </authorList>
    </citation>
    <scope>NUCLEOTIDE SEQUENCE [LARGE SCALE GENOMIC DNA]</scope>
    <source>
        <strain evidence="1 2">PWU5</strain>
    </source>
</reference>
<proteinExistence type="predicted"/>
<organism evidence="1 2">
    <name type="scientific">Dawidia cretensis</name>
    <dbReference type="NCBI Taxonomy" id="2782350"/>
    <lineage>
        <taxon>Bacteria</taxon>
        <taxon>Pseudomonadati</taxon>
        <taxon>Bacteroidota</taxon>
        <taxon>Cytophagia</taxon>
        <taxon>Cytophagales</taxon>
        <taxon>Chryseotaleaceae</taxon>
        <taxon>Dawidia</taxon>
    </lineage>
</organism>
<dbReference type="RefSeq" id="WP_254085918.1">
    <property type="nucleotide sequence ID" value="NZ_JAHESE010000021.1"/>
</dbReference>
<name>A0AAP2E292_9BACT</name>
<dbReference type="AlphaFoldDB" id="A0AAP2E292"/>
<evidence type="ECO:0000313" key="2">
    <source>
        <dbReference type="Proteomes" id="UP001319080"/>
    </source>
</evidence>
<evidence type="ECO:0000313" key="1">
    <source>
        <dbReference type="EMBL" id="MBT1710342.1"/>
    </source>
</evidence>